<feature type="signal peptide" evidence="6">
    <location>
        <begin position="1"/>
        <end position="18"/>
    </location>
</feature>
<evidence type="ECO:0000256" key="2">
    <source>
        <dbReference type="ARBA" id="ARBA00005722"/>
    </source>
</evidence>
<dbReference type="Pfam" id="PF06629">
    <property type="entry name" value="MipA"/>
    <property type="match status" value="1"/>
</dbReference>
<evidence type="ECO:0008006" key="9">
    <source>
        <dbReference type="Google" id="ProtNLM"/>
    </source>
</evidence>
<evidence type="ECO:0000313" key="8">
    <source>
        <dbReference type="Proteomes" id="UP000015527"/>
    </source>
</evidence>
<evidence type="ECO:0000256" key="1">
    <source>
        <dbReference type="ARBA" id="ARBA00004442"/>
    </source>
</evidence>
<evidence type="ECO:0000313" key="7">
    <source>
        <dbReference type="EMBL" id="EQB19594.1"/>
    </source>
</evidence>
<dbReference type="PATRIC" id="fig|1096930.3.peg.190"/>
<dbReference type="EMBL" id="ATHL01000010">
    <property type="protein sequence ID" value="EQB19594.1"/>
    <property type="molecule type" value="Genomic_DNA"/>
</dbReference>
<keyword evidence="4" id="KW-0472">Membrane</keyword>
<dbReference type="AlphaFoldDB" id="T0JCH4"/>
<organism evidence="7 8">
    <name type="scientific">Novosphingobium lindaniclasticum LE124</name>
    <dbReference type="NCBI Taxonomy" id="1096930"/>
    <lineage>
        <taxon>Bacteria</taxon>
        <taxon>Pseudomonadati</taxon>
        <taxon>Pseudomonadota</taxon>
        <taxon>Alphaproteobacteria</taxon>
        <taxon>Sphingomonadales</taxon>
        <taxon>Sphingomonadaceae</taxon>
        <taxon>Novosphingobium</taxon>
    </lineage>
</organism>
<gene>
    <name evidence="7" type="ORF">L284_00960</name>
</gene>
<dbReference type="InterPro" id="IPR010583">
    <property type="entry name" value="MipA"/>
</dbReference>
<comment type="subcellular location">
    <subcellularLocation>
        <location evidence="1">Cell outer membrane</location>
    </subcellularLocation>
</comment>
<reference evidence="7 8" key="1">
    <citation type="journal article" date="2013" name="Genome Announc.">
        <title>Genome Sequence of Novosphingobium lindaniclasticum LE124T, Isolated from a Hexachlorocyclohexane Dumpsite.</title>
        <authorList>
            <person name="Saxena A."/>
            <person name="Nayyar N."/>
            <person name="Sangwan N."/>
            <person name="Kumari R."/>
            <person name="Khurana J.P."/>
            <person name="Lal R."/>
        </authorList>
    </citation>
    <scope>NUCLEOTIDE SEQUENCE [LARGE SCALE GENOMIC DNA]</scope>
    <source>
        <strain evidence="7 8">LE124</strain>
    </source>
</reference>
<dbReference type="PANTHER" id="PTHR38776">
    <property type="entry name" value="MLTA-INTERACTING PROTEIN-RELATED"/>
    <property type="match status" value="1"/>
</dbReference>
<name>T0JCH4_9SPHN</name>
<evidence type="ECO:0000256" key="4">
    <source>
        <dbReference type="ARBA" id="ARBA00023136"/>
    </source>
</evidence>
<comment type="similarity">
    <text evidence="2">Belongs to the MipA/OmpV family.</text>
</comment>
<feature type="chain" id="PRO_5004565701" description="Structural protein MipA" evidence="6">
    <location>
        <begin position="19"/>
        <end position="258"/>
    </location>
</feature>
<evidence type="ECO:0000256" key="6">
    <source>
        <dbReference type="SAM" id="SignalP"/>
    </source>
</evidence>
<sequence>MAAGAAAAAASLSAPACAQDLSGSRQSFEKPSNDRILLGIGAAATPVYQGADDYRVLPLPAIDIAQGPFFANFRNGVGVNLVARRGLTVGSSVTFMPGYRRRDVPVGVGRLSSGAGARAFASLSSGGVIATVGATQGFVGNTRGFVADASLSYPIVASRKLILTPSIATSFADRRHNDRYFGITAAEAQTSGLEAWRGKAGFKDASVLMTAIYRLDDRFSLSGSVGATTLLGRTADSPLVAHRTLPMGFLSLTYRLSP</sequence>
<keyword evidence="3 6" id="KW-0732">Signal</keyword>
<dbReference type="PANTHER" id="PTHR38776:SF1">
    <property type="entry name" value="MLTA-INTERACTING PROTEIN-RELATED"/>
    <property type="match status" value="1"/>
</dbReference>
<proteinExistence type="inferred from homology"/>
<protein>
    <recommendedName>
        <fullName evidence="9">Structural protein MipA</fullName>
    </recommendedName>
</protein>
<comment type="caution">
    <text evidence="7">The sequence shown here is derived from an EMBL/GenBank/DDBJ whole genome shotgun (WGS) entry which is preliminary data.</text>
</comment>
<evidence type="ECO:0000256" key="5">
    <source>
        <dbReference type="ARBA" id="ARBA00023237"/>
    </source>
</evidence>
<dbReference type="eggNOG" id="COG3713">
    <property type="taxonomic scope" value="Bacteria"/>
</dbReference>
<dbReference type="GO" id="GO:0009279">
    <property type="term" value="C:cell outer membrane"/>
    <property type="evidence" value="ECO:0007669"/>
    <property type="project" value="UniProtKB-SubCell"/>
</dbReference>
<dbReference type="Proteomes" id="UP000015527">
    <property type="component" value="Unassembled WGS sequence"/>
</dbReference>
<keyword evidence="8" id="KW-1185">Reference proteome</keyword>
<accession>T0JCH4</accession>
<keyword evidence="5" id="KW-0998">Cell outer membrane</keyword>
<evidence type="ECO:0000256" key="3">
    <source>
        <dbReference type="ARBA" id="ARBA00022729"/>
    </source>
</evidence>